<dbReference type="RefSeq" id="WP_210034420.1">
    <property type="nucleotide sequence ID" value="NZ_JAGINU010000001.1"/>
</dbReference>
<dbReference type="Gene3D" id="3.40.630.30">
    <property type="match status" value="1"/>
</dbReference>
<reference evidence="2 3" key="1">
    <citation type="submission" date="2021-03" db="EMBL/GenBank/DDBJ databases">
        <title>Sequencing the genomes of 1000 actinobacteria strains.</title>
        <authorList>
            <person name="Klenk H.-P."/>
        </authorList>
    </citation>
    <scope>NUCLEOTIDE SEQUENCE [LARGE SCALE GENOMIC DNA]</scope>
    <source>
        <strain evidence="2 3">DSM 45256</strain>
    </source>
</reference>
<sequence length="200" mass="22233">MTLELVTGRLRLRGWRPEDTDDALAIYGVADVTGWLTPSTDRIGDADAMRAVLTAWAEAQQNLEAPRGRWAIERRTDRTVVGGLAIRLLPPYDQDLEIGFQVRPDAWGRGYATEAATALIEWALTQPDVEELFAVARPDNSPAIATAKRLGLTWVGETDKYYGRTLWVYRIRAGDLATDPMIRLPDPEGDHTGDSGERDI</sequence>
<dbReference type="InterPro" id="IPR016181">
    <property type="entry name" value="Acyl_CoA_acyltransferase"/>
</dbReference>
<dbReference type="PANTHER" id="PTHR43792:SF1">
    <property type="entry name" value="N-ACETYLTRANSFERASE DOMAIN-CONTAINING PROTEIN"/>
    <property type="match status" value="1"/>
</dbReference>
<dbReference type="Proteomes" id="UP001519295">
    <property type="component" value="Unassembled WGS sequence"/>
</dbReference>
<comment type="caution">
    <text evidence="2">The sequence shown here is derived from an EMBL/GenBank/DDBJ whole genome shotgun (WGS) entry which is preliminary data.</text>
</comment>
<dbReference type="EMBL" id="JAGINU010000001">
    <property type="protein sequence ID" value="MBP2370858.1"/>
    <property type="molecule type" value="Genomic_DNA"/>
</dbReference>
<accession>A0ABS4W3R7</accession>
<dbReference type="Pfam" id="PF13302">
    <property type="entry name" value="Acetyltransf_3"/>
    <property type="match status" value="1"/>
</dbReference>
<name>A0ABS4W3R7_9PSEU</name>
<protein>
    <submittedName>
        <fullName evidence="2">RimJ/RimL family protein N-acetyltransferase</fullName>
    </submittedName>
</protein>
<proteinExistence type="predicted"/>
<feature type="domain" description="N-acetyltransferase" evidence="1">
    <location>
        <begin position="10"/>
        <end position="172"/>
    </location>
</feature>
<evidence type="ECO:0000259" key="1">
    <source>
        <dbReference type="PROSITE" id="PS51186"/>
    </source>
</evidence>
<evidence type="ECO:0000313" key="3">
    <source>
        <dbReference type="Proteomes" id="UP001519295"/>
    </source>
</evidence>
<gene>
    <name evidence="2" type="ORF">JOF36_006554</name>
</gene>
<dbReference type="InterPro" id="IPR051531">
    <property type="entry name" value="N-acetyltransferase"/>
</dbReference>
<evidence type="ECO:0000313" key="2">
    <source>
        <dbReference type="EMBL" id="MBP2370858.1"/>
    </source>
</evidence>
<dbReference type="PROSITE" id="PS51186">
    <property type="entry name" value="GNAT"/>
    <property type="match status" value="1"/>
</dbReference>
<dbReference type="InterPro" id="IPR000182">
    <property type="entry name" value="GNAT_dom"/>
</dbReference>
<organism evidence="2 3">
    <name type="scientific">Pseudonocardia parietis</name>
    <dbReference type="NCBI Taxonomy" id="570936"/>
    <lineage>
        <taxon>Bacteria</taxon>
        <taxon>Bacillati</taxon>
        <taxon>Actinomycetota</taxon>
        <taxon>Actinomycetes</taxon>
        <taxon>Pseudonocardiales</taxon>
        <taxon>Pseudonocardiaceae</taxon>
        <taxon>Pseudonocardia</taxon>
    </lineage>
</organism>
<dbReference type="PANTHER" id="PTHR43792">
    <property type="entry name" value="GNAT FAMILY, PUTATIVE (AFU_ORTHOLOGUE AFUA_3G00765)-RELATED-RELATED"/>
    <property type="match status" value="1"/>
</dbReference>
<dbReference type="SUPFAM" id="SSF55729">
    <property type="entry name" value="Acyl-CoA N-acyltransferases (Nat)"/>
    <property type="match status" value="1"/>
</dbReference>
<keyword evidence="3" id="KW-1185">Reference proteome</keyword>
<dbReference type="CDD" id="cd04301">
    <property type="entry name" value="NAT_SF"/>
    <property type="match status" value="1"/>
</dbReference>